<dbReference type="PROSITE" id="PS51898">
    <property type="entry name" value="TYR_RECOMBINASE"/>
    <property type="match status" value="1"/>
</dbReference>
<dbReference type="Gene3D" id="1.10.443.10">
    <property type="entry name" value="Intergrase catalytic core"/>
    <property type="match status" value="1"/>
</dbReference>
<dbReference type="Gene3D" id="1.10.150.130">
    <property type="match status" value="1"/>
</dbReference>
<dbReference type="AlphaFoldDB" id="A0A2N7K009"/>
<evidence type="ECO:0000256" key="4">
    <source>
        <dbReference type="ARBA" id="ARBA00023172"/>
    </source>
</evidence>
<proteinExistence type="inferred from homology"/>
<dbReference type="GO" id="GO:0015074">
    <property type="term" value="P:DNA integration"/>
    <property type="evidence" value="ECO:0007669"/>
    <property type="project" value="UniProtKB-KW"/>
</dbReference>
<dbReference type="RefSeq" id="WP_102550881.1">
    <property type="nucleotide sequence ID" value="NZ_MCZF01000009.1"/>
</dbReference>
<dbReference type="InterPro" id="IPR013762">
    <property type="entry name" value="Integrase-like_cat_sf"/>
</dbReference>
<dbReference type="PANTHER" id="PTHR30349">
    <property type="entry name" value="PHAGE INTEGRASE-RELATED"/>
    <property type="match status" value="1"/>
</dbReference>
<feature type="domain" description="Core-binding (CB)" evidence="7">
    <location>
        <begin position="42"/>
        <end position="136"/>
    </location>
</feature>
<comment type="caution">
    <text evidence="8">The sequence shown here is derived from an EMBL/GenBank/DDBJ whole genome shotgun (WGS) entry which is preliminary data.</text>
</comment>
<keyword evidence="2" id="KW-0229">DNA integration</keyword>
<dbReference type="InterPro" id="IPR002104">
    <property type="entry name" value="Integrase_catalytic"/>
</dbReference>
<dbReference type="InterPro" id="IPR010998">
    <property type="entry name" value="Integrase_recombinase_N"/>
</dbReference>
<keyword evidence="4" id="KW-0233">DNA recombination</keyword>
<evidence type="ECO:0000259" key="7">
    <source>
        <dbReference type="PROSITE" id="PS51900"/>
    </source>
</evidence>
<dbReference type="GO" id="GO:0006310">
    <property type="term" value="P:DNA recombination"/>
    <property type="evidence" value="ECO:0007669"/>
    <property type="project" value="UniProtKB-KW"/>
</dbReference>
<dbReference type="InterPro" id="IPR044068">
    <property type="entry name" value="CB"/>
</dbReference>
<evidence type="ECO:0000256" key="1">
    <source>
        <dbReference type="ARBA" id="ARBA00008857"/>
    </source>
</evidence>
<dbReference type="SUPFAM" id="SSF56349">
    <property type="entry name" value="DNA breaking-rejoining enzymes"/>
    <property type="match status" value="1"/>
</dbReference>
<keyword evidence="3 5" id="KW-0238">DNA-binding</keyword>
<evidence type="ECO:0000256" key="5">
    <source>
        <dbReference type="PROSITE-ProRule" id="PRU01248"/>
    </source>
</evidence>
<accession>A0A2N7K009</accession>
<dbReference type="PANTHER" id="PTHR30349:SF41">
    <property type="entry name" value="INTEGRASE_RECOMBINASE PROTEIN MJ0367-RELATED"/>
    <property type="match status" value="1"/>
</dbReference>
<dbReference type="Proteomes" id="UP000235533">
    <property type="component" value="Unassembled WGS sequence"/>
</dbReference>
<dbReference type="GO" id="GO:0003677">
    <property type="term" value="F:DNA binding"/>
    <property type="evidence" value="ECO:0007669"/>
    <property type="project" value="UniProtKB-UniRule"/>
</dbReference>
<feature type="domain" description="Tyr recombinase" evidence="6">
    <location>
        <begin position="164"/>
        <end position="380"/>
    </location>
</feature>
<dbReference type="PROSITE" id="PS51900">
    <property type="entry name" value="CB"/>
    <property type="match status" value="1"/>
</dbReference>
<dbReference type="Pfam" id="PF00589">
    <property type="entry name" value="Phage_integrase"/>
    <property type="match status" value="1"/>
</dbReference>
<evidence type="ECO:0000313" key="9">
    <source>
        <dbReference type="Proteomes" id="UP000235533"/>
    </source>
</evidence>
<dbReference type="InterPro" id="IPR050090">
    <property type="entry name" value="Tyrosine_recombinase_XerCD"/>
</dbReference>
<dbReference type="EMBL" id="MCZF01000009">
    <property type="protein sequence ID" value="PMM66280.1"/>
    <property type="molecule type" value="Genomic_DNA"/>
</dbReference>
<evidence type="ECO:0000313" key="8">
    <source>
        <dbReference type="EMBL" id="PMM66280.1"/>
    </source>
</evidence>
<evidence type="ECO:0000256" key="3">
    <source>
        <dbReference type="ARBA" id="ARBA00023125"/>
    </source>
</evidence>
<evidence type="ECO:0000259" key="6">
    <source>
        <dbReference type="PROSITE" id="PS51898"/>
    </source>
</evidence>
<sequence>MSVSVVDDQLIDLSKSILREDFDLSGMEAESTTGVVVLNEDMQILPLFSDYLTRQLSLGHLSEKTAATYGKNLSYLLAYLKAIPSLKHEKLDQAFLTVSTHQIEKYLASLKTVQGLTSNTIRNRDASYKAFFDDYLCRTFSNKDELRKDNPYEDGLLSGAANSGLIEMCQLDELISLINNTELERERVLLQFMYDSGLRRSELPRVTKAHIDKSYKTGGKSLIIDDKTIHVPSSYRLLYVPGSKGRKRQIKPRYTLVSLSTLTRIKQYHSTPLYKKYSRKFGEEKPAFLNAEGGCFTASSVSKLLKRISDRALKNRHITEAIPPHKLRHGFAGSLLRSHDIGNNDVDRLVALQRCLGHKDLSTTEEYTNIPYEIMGSIIDENGEDLYRYQLMERVAAQTKKAIKLGDKK</sequence>
<dbReference type="InterPro" id="IPR011010">
    <property type="entry name" value="DNA_brk_join_enz"/>
</dbReference>
<protein>
    <recommendedName>
        <fullName evidence="10">Integrase</fullName>
    </recommendedName>
</protein>
<organism evidence="8 9">
    <name type="scientific">Vibrio splendidus</name>
    <dbReference type="NCBI Taxonomy" id="29497"/>
    <lineage>
        <taxon>Bacteria</taxon>
        <taxon>Pseudomonadati</taxon>
        <taxon>Pseudomonadota</taxon>
        <taxon>Gammaproteobacteria</taxon>
        <taxon>Vibrionales</taxon>
        <taxon>Vibrionaceae</taxon>
        <taxon>Vibrio</taxon>
    </lineage>
</organism>
<comment type="similarity">
    <text evidence="1">Belongs to the 'phage' integrase family.</text>
</comment>
<reference evidence="9" key="1">
    <citation type="submission" date="2016-07" db="EMBL/GenBank/DDBJ databases">
        <title>Nontailed viruses are major unrecognized killers of bacteria in the ocean.</title>
        <authorList>
            <person name="Kauffman K."/>
            <person name="Hussain F."/>
            <person name="Yang J."/>
            <person name="Arevalo P."/>
            <person name="Brown J."/>
            <person name="Cutler M."/>
            <person name="Kelly L."/>
            <person name="Polz M.F."/>
        </authorList>
    </citation>
    <scope>NUCLEOTIDE SEQUENCE [LARGE SCALE GENOMIC DNA]</scope>
    <source>
        <strain evidence="9">10N.261.48.B5</strain>
    </source>
</reference>
<gene>
    <name evidence="8" type="ORF">BCT54_15935</name>
</gene>
<evidence type="ECO:0000256" key="2">
    <source>
        <dbReference type="ARBA" id="ARBA00022908"/>
    </source>
</evidence>
<name>A0A2N7K009_VIBSP</name>
<evidence type="ECO:0008006" key="10">
    <source>
        <dbReference type="Google" id="ProtNLM"/>
    </source>
</evidence>